<sequence length="245" mass="27951">MALKQPVKQFCLKVKWCYIFCFMISKIISPEVIKHILCIVCFIFAAPHSSRAEMFFWTDANGTRHYSNVTHSSSVEFVEVFEENNRKYNAISNFEKKSLKFRAVKIYDGDSMKVEGSDLVLMVRLVGIDAPESGRKGVKGQPFSREAKEMLTGMIGEKPFYLKSYGTGSYNRLLSEVFTEDGTNVNLEMLRNGMAEVYRGSPPGELDLAAYKEAESRAKLGKLGIWSTGRNYISPKKWRKEHPRK</sequence>
<accession>A0A1W1HGA3</accession>
<dbReference type="PANTHER" id="PTHR12302">
    <property type="entry name" value="EBNA2 BINDING PROTEIN P100"/>
    <property type="match status" value="1"/>
</dbReference>
<dbReference type="AlphaFoldDB" id="A0A1W1HGA3"/>
<dbReference type="PROSITE" id="PS50830">
    <property type="entry name" value="TNASE_3"/>
    <property type="match status" value="1"/>
</dbReference>
<evidence type="ECO:0000313" key="6">
    <source>
        <dbReference type="Proteomes" id="UP000191931"/>
    </source>
</evidence>
<reference evidence="5 6" key="1">
    <citation type="submission" date="2017-03" db="EMBL/GenBank/DDBJ databases">
        <authorList>
            <person name="Afonso C.L."/>
            <person name="Miller P.J."/>
            <person name="Scott M.A."/>
            <person name="Spackman E."/>
            <person name="Goraichik I."/>
            <person name="Dimitrov K.M."/>
            <person name="Suarez D.L."/>
            <person name="Swayne D.E."/>
        </authorList>
    </citation>
    <scope>NUCLEOTIDE SEQUENCE [LARGE SCALE GENOMIC DNA]</scope>
    <source>
        <strain evidence="5">PRJEB14757</strain>
    </source>
</reference>
<dbReference type="Proteomes" id="UP000191931">
    <property type="component" value="Unassembled WGS sequence"/>
</dbReference>
<evidence type="ECO:0000256" key="2">
    <source>
        <dbReference type="ARBA" id="ARBA00022759"/>
    </source>
</evidence>
<feature type="domain" description="TNase-like" evidence="4">
    <location>
        <begin position="97"/>
        <end position="228"/>
    </location>
</feature>
<dbReference type="RefSeq" id="WP_080800377.1">
    <property type="nucleotide sequence ID" value="NZ_LT828541.1"/>
</dbReference>
<dbReference type="SMART" id="SM00318">
    <property type="entry name" value="SNc"/>
    <property type="match status" value="1"/>
</dbReference>
<dbReference type="OrthoDB" id="9805504at2"/>
<dbReference type="GO" id="GO:0016787">
    <property type="term" value="F:hydrolase activity"/>
    <property type="evidence" value="ECO:0007669"/>
    <property type="project" value="UniProtKB-KW"/>
</dbReference>
<dbReference type="Pfam" id="PF00565">
    <property type="entry name" value="SNase"/>
    <property type="match status" value="1"/>
</dbReference>
<keyword evidence="1" id="KW-0540">Nuclease</keyword>
<dbReference type="GO" id="GO:0004519">
    <property type="term" value="F:endonuclease activity"/>
    <property type="evidence" value="ECO:0007669"/>
    <property type="project" value="UniProtKB-KW"/>
</dbReference>
<protein>
    <submittedName>
        <fullName evidence="5">Nuclease (SNase domain-containing protein) (Modular protein)</fullName>
    </submittedName>
</protein>
<dbReference type="InterPro" id="IPR035437">
    <property type="entry name" value="SNase_OB-fold_sf"/>
</dbReference>
<keyword evidence="2" id="KW-0255">Endonuclease</keyword>
<keyword evidence="3" id="KW-0378">Hydrolase</keyword>
<dbReference type="EMBL" id="FWEV01000276">
    <property type="protein sequence ID" value="SLM31541.1"/>
    <property type="molecule type" value="Genomic_DNA"/>
</dbReference>
<proteinExistence type="predicted"/>
<evidence type="ECO:0000256" key="1">
    <source>
        <dbReference type="ARBA" id="ARBA00022722"/>
    </source>
</evidence>
<evidence type="ECO:0000256" key="3">
    <source>
        <dbReference type="ARBA" id="ARBA00022801"/>
    </source>
</evidence>
<organism evidence="5 6">
    <name type="scientific">Desulfamplus magnetovallimortis</name>
    <dbReference type="NCBI Taxonomy" id="1246637"/>
    <lineage>
        <taxon>Bacteria</taxon>
        <taxon>Pseudomonadati</taxon>
        <taxon>Thermodesulfobacteriota</taxon>
        <taxon>Desulfobacteria</taxon>
        <taxon>Desulfobacterales</taxon>
        <taxon>Desulfobacteraceae</taxon>
        <taxon>Desulfamplus</taxon>
    </lineage>
</organism>
<keyword evidence="6" id="KW-1185">Reference proteome</keyword>
<evidence type="ECO:0000313" key="5">
    <source>
        <dbReference type="EMBL" id="SLM31541.1"/>
    </source>
</evidence>
<dbReference type="PANTHER" id="PTHR12302:SF3">
    <property type="entry name" value="SERINE_THREONINE-PROTEIN KINASE 31"/>
    <property type="match status" value="1"/>
</dbReference>
<dbReference type="Gene3D" id="2.40.50.90">
    <property type="match status" value="1"/>
</dbReference>
<name>A0A1W1HGA3_9BACT</name>
<evidence type="ECO:0000259" key="4">
    <source>
        <dbReference type="PROSITE" id="PS50830"/>
    </source>
</evidence>
<dbReference type="InterPro" id="IPR016071">
    <property type="entry name" value="Staphylococal_nuclease_OB-fold"/>
</dbReference>
<dbReference type="STRING" id="1246637.MTBBW1_350032"/>
<gene>
    <name evidence="5" type="ORF">MTBBW1_350032</name>
</gene>
<dbReference type="SUPFAM" id="SSF50199">
    <property type="entry name" value="Staphylococcal nuclease"/>
    <property type="match status" value="1"/>
</dbReference>